<feature type="domain" description="Cation-transporting P-type ATPase N-terminal" evidence="10">
    <location>
        <begin position="4"/>
        <end position="78"/>
    </location>
</feature>
<dbReference type="Pfam" id="PF13246">
    <property type="entry name" value="Cation_ATPase"/>
    <property type="match status" value="1"/>
</dbReference>
<dbReference type="Gene3D" id="3.40.50.1000">
    <property type="entry name" value="HAD superfamily/HAD-like"/>
    <property type="match status" value="1"/>
</dbReference>
<comment type="subcellular location">
    <subcellularLocation>
        <location evidence="1">Membrane</location>
        <topology evidence="1">Multi-pass membrane protein</topology>
    </subcellularLocation>
</comment>
<dbReference type="SFLD" id="SFLDF00027">
    <property type="entry name" value="p-type_atpase"/>
    <property type="match status" value="1"/>
</dbReference>
<feature type="transmembrane region" description="Helical" evidence="9">
    <location>
        <begin position="856"/>
        <end position="873"/>
    </location>
</feature>
<comment type="caution">
    <text evidence="11">The sequence shown here is derived from an EMBL/GenBank/DDBJ whole genome shotgun (WGS) entry which is preliminary data.</text>
</comment>
<comment type="similarity">
    <text evidence="2">Belongs to the cation transport ATPase (P-type) (TC 3.A.3) family. Type IIA subfamily.</text>
</comment>
<dbReference type="PROSITE" id="PS00154">
    <property type="entry name" value="ATPASE_E1_E2"/>
    <property type="match status" value="1"/>
</dbReference>
<dbReference type="InterPro" id="IPR044492">
    <property type="entry name" value="P_typ_ATPase_HD_dom"/>
</dbReference>
<dbReference type="EMBL" id="JAGVRH010000002">
    <property type="protein sequence ID" value="MBS2126240.1"/>
    <property type="molecule type" value="Genomic_DNA"/>
</dbReference>
<keyword evidence="12" id="KW-1185">Reference proteome</keyword>
<dbReference type="InterPro" id="IPR023214">
    <property type="entry name" value="HAD_sf"/>
</dbReference>
<dbReference type="SMART" id="SM00831">
    <property type="entry name" value="Cation_ATPase_N"/>
    <property type="match status" value="1"/>
</dbReference>
<evidence type="ECO:0000256" key="9">
    <source>
        <dbReference type="SAM" id="Phobius"/>
    </source>
</evidence>
<keyword evidence="8 9" id="KW-0472">Membrane</keyword>
<dbReference type="InterPro" id="IPR023298">
    <property type="entry name" value="ATPase_P-typ_TM_dom_sf"/>
</dbReference>
<keyword evidence="3 9" id="KW-0812">Transmembrane</keyword>
<dbReference type="InterPro" id="IPR008250">
    <property type="entry name" value="ATPase_P-typ_transduc_dom_A_sf"/>
</dbReference>
<dbReference type="Gene3D" id="1.20.1110.10">
    <property type="entry name" value="Calcium-transporting ATPase, transmembrane domain"/>
    <property type="match status" value="1"/>
</dbReference>
<dbReference type="Pfam" id="PF00689">
    <property type="entry name" value="Cation_ATPase_C"/>
    <property type="match status" value="1"/>
</dbReference>
<dbReference type="InterPro" id="IPR001757">
    <property type="entry name" value="P_typ_ATPase"/>
</dbReference>
<evidence type="ECO:0000256" key="8">
    <source>
        <dbReference type="ARBA" id="ARBA00023136"/>
    </source>
</evidence>
<dbReference type="PANTHER" id="PTHR43294">
    <property type="entry name" value="SODIUM/POTASSIUM-TRANSPORTING ATPASE SUBUNIT ALPHA"/>
    <property type="match status" value="1"/>
</dbReference>
<feature type="transmembrane region" description="Helical" evidence="9">
    <location>
        <begin position="885"/>
        <end position="904"/>
    </location>
</feature>
<evidence type="ECO:0000256" key="7">
    <source>
        <dbReference type="ARBA" id="ARBA00022989"/>
    </source>
</evidence>
<dbReference type="InterPro" id="IPR018303">
    <property type="entry name" value="ATPase_P-typ_P_site"/>
</dbReference>
<dbReference type="SUPFAM" id="SSF81665">
    <property type="entry name" value="Calcium ATPase, transmembrane domain M"/>
    <property type="match status" value="1"/>
</dbReference>
<evidence type="ECO:0000256" key="2">
    <source>
        <dbReference type="ARBA" id="ARBA00005675"/>
    </source>
</evidence>
<dbReference type="InterPro" id="IPR036412">
    <property type="entry name" value="HAD-like_sf"/>
</dbReference>
<dbReference type="InterPro" id="IPR006068">
    <property type="entry name" value="ATPase_P-typ_cation-transptr_C"/>
</dbReference>
<accession>A0ABS5K574</accession>
<feature type="transmembrane region" description="Helical" evidence="9">
    <location>
        <begin position="86"/>
        <end position="106"/>
    </location>
</feature>
<evidence type="ECO:0000313" key="12">
    <source>
        <dbReference type="Proteomes" id="UP000811481"/>
    </source>
</evidence>
<evidence type="ECO:0000256" key="3">
    <source>
        <dbReference type="ARBA" id="ARBA00022692"/>
    </source>
</evidence>
<dbReference type="Proteomes" id="UP000811481">
    <property type="component" value="Unassembled WGS sequence"/>
</dbReference>
<dbReference type="Pfam" id="PF00122">
    <property type="entry name" value="E1-E2_ATPase"/>
    <property type="match status" value="1"/>
</dbReference>
<dbReference type="PRINTS" id="PR00119">
    <property type="entry name" value="CATATPASE"/>
</dbReference>
<gene>
    <name evidence="11" type="ORF">J8J04_00775</name>
</gene>
<dbReference type="PRINTS" id="PR00120">
    <property type="entry name" value="HATPASE"/>
</dbReference>
<feature type="transmembrane region" description="Helical" evidence="9">
    <location>
        <begin position="707"/>
        <end position="732"/>
    </location>
</feature>
<keyword evidence="6" id="KW-1278">Translocase</keyword>
<feature type="transmembrane region" description="Helical" evidence="9">
    <location>
        <begin position="61"/>
        <end position="80"/>
    </location>
</feature>
<dbReference type="InterPro" id="IPR023299">
    <property type="entry name" value="ATPase_P-typ_cyto_dom_N"/>
</dbReference>
<protein>
    <submittedName>
        <fullName evidence="11">Cation-translocating P-type ATPase</fullName>
    </submittedName>
</protein>
<name>A0ABS5K574_9MOLU</name>
<evidence type="ECO:0000256" key="4">
    <source>
        <dbReference type="ARBA" id="ARBA00022741"/>
    </source>
</evidence>
<dbReference type="InterPro" id="IPR050510">
    <property type="entry name" value="Cation_transp_ATPase_P-type"/>
</dbReference>
<dbReference type="SUPFAM" id="SSF81660">
    <property type="entry name" value="Metal cation-transporting ATPase, ATP-binding domain N"/>
    <property type="match status" value="1"/>
</dbReference>
<sequence>MNKIFSQKTPEQLLKIFKTDFTKGLASQEALQRLTIYGNNQINTLIQETFYQKLKKQFQDFLVIILLIAAAINLIIGIWQNKHEEIYEACFILLIVLGNALLSIYYENKTQQALFFVEKKVALRIKVIRDNKHLLIPMVNLVPGDIVILETGDLVSADMRLLESFNLTVDESLFTGESQAILKKDLTLPQNKNIADLSFVNMIFMNTVVLKGRGKGLVVATGMKTEIGKINTFIAKPQINKTPLEQKLTKLIKTLTLLISMIIILNALIVLLKKTGFGFLQWDVLQSIFLDSLALAVAAIPEGLLIIMTLILALGMKKLTVLNVIVKNLKTLETLGAVNVICTDKTGTLTQNKMTVKQIIAADVLVNILPLSHSFSLNPNRLMLEKLMLFGVLCNDALISFKPNQKLLEVFADPTEKALINLALFYQMDVLTWKKEYVRLGEIPFDPQRKLMTTFNHNMVENTIYQITKGAPEVLLKRSHQVIYQGRIISKDDRINHILEKQISQLTNQSLRVLGIAYSVLPFDLGFKVDQVLQPEDNLIFVGAVALEDPIRPEVFQAIAKCQAAYVTPVIITGDHLQTAIGIAQKLNILATRDDLAITGETLNHLSEAEFLDKLEYIKVYARTNPQHKLKIVKAWQKKGFVVSMTGDGVNDALSIKQANIGIAMGITGTHVAKMASDMILTNDNFATIVKALEEGRNIFNNIKKSLVFLLSCNVGEIMLILLSNLFGSYWLNGDFKILTAFQILWINLVTDSLVAMALGLEPQEQNLMSQKPRQINENLLNKSIYYKIMFEGCLIASLAFSAALVGYYWHGYNYQYAQTFAFMVLAISQLIHVWNLRSFKVSMFKLTPNLALRKAFVISLLLQLMIILIPAIRSLFKLMPLSSIDYLIIFFFSLCPLIVVEIYKKIMTKICV</sequence>
<keyword evidence="4" id="KW-0547">Nucleotide-binding</keyword>
<dbReference type="SUPFAM" id="SSF56784">
    <property type="entry name" value="HAD-like"/>
    <property type="match status" value="1"/>
</dbReference>
<feature type="transmembrane region" description="Helical" evidence="9">
    <location>
        <begin position="738"/>
        <end position="761"/>
    </location>
</feature>
<dbReference type="Gene3D" id="2.70.150.10">
    <property type="entry name" value="Calcium-transporting ATPase, cytoplasmic transduction domain A"/>
    <property type="match status" value="1"/>
</dbReference>
<reference evidence="11" key="1">
    <citation type="submission" date="2021-04" db="EMBL/GenBank/DDBJ databases">
        <title>Draft genome sequence of StrPh-CL8, a phytoplasma strain causing strawberry phyllody in Chile.</title>
        <authorList>
            <person name="Cui W."/>
            <person name="Zamorano A."/>
            <person name="Fiore N."/>
        </authorList>
    </citation>
    <scope>NUCLEOTIDE SEQUENCE [LARGE SCALE GENOMIC DNA]</scope>
    <source>
        <strain evidence="11">StrPh-Cl</strain>
    </source>
</reference>
<dbReference type="NCBIfam" id="TIGR01494">
    <property type="entry name" value="ATPase_P-type"/>
    <property type="match status" value="2"/>
</dbReference>
<keyword evidence="7 9" id="KW-1133">Transmembrane helix</keyword>
<feature type="transmembrane region" description="Helical" evidence="9">
    <location>
        <begin position="789"/>
        <end position="810"/>
    </location>
</feature>
<evidence type="ECO:0000256" key="5">
    <source>
        <dbReference type="ARBA" id="ARBA00022840"/>
    </source>
</evidence>
<evidence type="ECO:0000256" key="1">
    <source>
        <dbReference type="ARBA" id="ARBA00004141"/>
    </source>
</evidence>
<keyword evidence="5" id="KW-0067">ATP-binding</keyword>
<dbReference type="SFLD" id="SFLDS00003">
    <property type="entry name" value="Haloacid_Dehalogenase"/>
    <property type="match status" value="1"/>
</dbReference>
<feature type="transmembrane region" description="Helical" evidence="9">
    <location>
        <begin position="251"/>
        <end position="272"/>
    </location>
</feature>
<dbReference type="PANTHER" id="PTHR43294:SF20">
    <property type="entry name" value="P-TYPE ATPASE"/>
    <property type="match status" value="1"/>
</dbReference>
<dbReference type="Pfam" id="PF00690">
    <property type="entry name" value="Cation_ATPase_N"/>
    <property type="match status" value="1"/>
</dbReference>
<dbReference type="Gene3D" id="3.40.1110.10">
    <property type="entry name" value="Calcium-transporting ATPase, cytoplasmic domain N"/>
    <property type="match status" value="1"/>
</dbReference>
<feature type="transmembrane region" description="Helical" evidence="9">
    <location>
        <begin position="816"/>
        <end position="835"/>
    </location>
</feature>
<evidence type="ECO:0000256" key="6">
    <source>
        <dbReference type="ARBA" id="ARBA00022967"/>
    </source>
</evidence>
<dbReference type="InterPro" id="IPR059000">
    <property type="entry name" value="ATPase_P-type_domA"/>
</dbReference>
<dbReference type="SFLD" id="SFLDG00002">
    <property type="entry name" value="C1.7:_P-type_atpase_like"/>
    <property type="match status" value="1"/>
</dbReference>
<dbReference type="RefSeq" id="WP_212330947.1">
    <property type="nucleotide sequence ID" value="NZ_JAGVRH010000002.1"/>
</dbReference>
<evidence type="ECO:0000259" key="10">
    <source>
        <dbReference type="SMART" id="SM00831"/>
    </source>
</evidence>
<feature type="transmembrane region" description="Helical" evidence="9">
    <location>
        <begin position="292"/>
        <end position="314"/>
    </location>
</feature>
<proteinExistence type="inferred from homology"/>
<dbReference type="SUPFAM" id="SSF81653">
    <property type="entry name" value="Calcium ATPase, transduction domain A"/>
    <property type="match status" value="1"/>
</dbReference>
<organism evidence="11 12">
    <name type="scientific">'Fragaria x ananassa' phyllody phytoplasma</name>
    <dbReference type="NCBI Taxonomy" id="2358428"/>
    <lineage>
        <taxon>Bacteria</taxon>
        <taxon>Bacillati</taxon>
        <taxon>Mycoplasmatota</taxon>
        <taxon>Mollicutes</taxon>
        <taxon>Acholeplasmatales</taxon>
        <taxon>Acholeplasmataceae</taxon>
        <taxon>Candidatus Phytoplasma</taxon>
        <taxon>16SrXIII (Mexican periwinkle virescence group)</taxon>
    </lineage>
</organism>
<evidence type="ECO:0000313" key="11">
    <source>
        <dbReference type="EMBL" id="MBS2126240.1"/>
    </source>
</evidence>
<dbReference type="InterPro" id="IPR004014">
    <property type="entry name" value="ATPase_P-typ_cation-transptr_N"/>
</dbReference>